<feature type="domain" description="MRH" evidence="5">
    <location>
        <begin position="68"/>
        <end position="170"/>
    </location>
</feature>
<organism evidence="6 7">
    <name type="scientific">Pomacea canaliculata</name>
    <name type="common">Golden apple snail</name>
    <dbReference type="NCBI Taxonomy" id="400727"/>
    <lineage>
        <taxon>Eukaryota</taxon>
        <taxon>Metazoa</taxon>
        <taxon>Spiralia</taxon>
        <taxon>Lophotrochozoa</taxon>
        <taxon>Mollusca</taxon>
        <taxon>Gastropoda</taxon>
        <taxon>Caenogastropoda</taxon>
        <taxon>Architaenioglossa</taxon>
        <taxon>Ampullarioidea</taxon>
        <taxon>Ampullariidae</taxon>
        <taxon>Pomacea</taxon>
    </lineage>
</organism>
<name>A0A2T7PX14_POMCA</name>
<feature type="domain" description="DMAP1-binding" evidence="4">
    <location>
        <begin position="175"/>
        <end position="288"/>
    </location>
</feature>
<evidence type="ECO:0000313" key="6">
    <source>
        <dbReference type="EMBL" id="PVD37948.1"/>
    </source>
</evidence>
<protein>
    <submittedName>
        <fullName evidence="6">Uncharacterized protein</fullName>
    </submittedName>
</protein>
<dbReference type="STRING" id="400727.A0A2T7PX14"/>
<proteinExistence type="predicted"/>
<evidence type="ECO:0000256" key="1">
    <source>
        <dbReference type="ARBA" id="ARBA00022729"/>
    </source>
</evidence>
<dbReference type="PROSITE" id="PS51912">
    <property type="entry name" value="DMAP1_BIND"/>
    <property type="match status" value="1"/>
</dbReference>
<feature type="coiled-coil region" evidence="3">
    <location>
        <begin position="249"/>
        <end position="276"/>
    </location>
</feature>
<keyword evidence="7" id="KW-1185">Reference proteome</keyword>
<reference evidence="6 7" key="1">
    <citation type="submission" date="2018-04" db="EMBL/GenBank/DDBJ databases">
        <title>The genome of golden apple snail Pomacea canaliculata provides insight into stress tolerance and invasive adaptation.</title>
        <authorList>
            <person name="Liu C."/>
            <person name="Liu B."/>
            <person name="Ren Y."/>
            <person name="Zhang Y."/>
            <person name="Wang H."/>
            <person name="Li S."/>
            <person name="Jiang F."/>
            <person name="Yin L."/>
            <person name="Zhang G."/>
            <person name="Qian W."/>
            <person name="Fan W."/>
        </authorList>
    </citation>
    <scope>NUCLEOTIDE SEQUENCE [LARGE SCALE GENOMIC DNA]</scope>
    <source>
        <strain evidence="6">SZHN2017</strain>
        <tissue evidence="6">Muscle</tissue>
    </source>
</reference>
<gene>
    <name evidence="6" type="ORF">C0Q70_00550</name>
</gene>
<dbReference type="AlphaFoldDB" id="A0A2T7PX14"/>
<dbReference type="Gene3D" id="2.70.130.10">
    <property type="entry name" value="Mannose-6-phosphate receptor binding domain"/>
    <property type="match status" value="1"/>
</dbReference>
<dbReference type="SUPFAM" id="SSF50911">
    <property type="entry name" value="Mannose 6-phosphate receptor domain"/>
    <property type="match status" value="1"/>
</dbReference>
<dbReference type="Proteomes" id="UP000245119">
    <property type="component" value="Linkage Group LG1"/>
</dbReference>
<evidence type="ECO:0000256" key="2">
    <source>
        <dbReference type="ARBA" id="ARBA00023157"/>
    </source>
</evidence>
<evidence type="ECO:0000259" key="5">
    <source>
        <dbReference type="PROSITE" id="PS51914"/>
    </source>
</evidence>
<dbReference type="InterPro" id="IPR009011">
    <property type="entry name" value="Man6P_isomerase_rcpt-bd_dom_sf"/>
</dbReference>
<dbReference type="PANTHER" id="PTHR12630">
    <property type="entry name" value="N-LINKED OLIGOSACCHARIDE PROCESSING"/>
    <property type="match status" value="1"/>
</dbReference>
<keyword evidence="2" id="KW-1015">Disulfide bond</keyword>
<evidence type="ECO:0000256" key="3">
    <source>
        <dbReference type="SAM" id="Coils"/>
    </source>
</evidence>
<evidence type="ECO:0000259" key="4">
    <source>
        <dbReference type="PROSITE" id="PS51912"/>
    </source>
</evidence>
<dbReference type="Pfam" id="PF13015">
    <property type="entry name" value="PRKCSH_1"/>
    <property type="match status" value="1"/>
</dbReference>
<evidence type="ECO:0000313" key="7">
    <source>
        <dbReference type="Proteomes" id="UP000245119"/>
    </source>
</evidence>
<dbReference type="PROSITE" id="PS51914">
    <property type="entry name" value="MRH"/>
    <property type="match status" value="1"/>
</dbReference>
<sequence>MLIFCLCSVTANKDLIDMKIVDEPSSYGFNNMNNNRQWGAAAAQEEKLKMRVKPSNVSGPVHLTQLAGRCFRKILENYKYEFCPFSNITQHEQGYHWNPFKGILGVWQEWEIENNTFVAMEMKDGDDCGQIHRSIKVRFLCGNTSDIISVREPQTCHYKMEFSTPLVCHPHSLLVYPILSSDLRKKWDILEGQYRRLEITYKGYKKRLEKIFQEAGLRLTLQQRQQFLQEAKATEEKKHQDRNREFYSLGQCTQEYRRLQEEMERLRLKLATYEGGNGTDVSHNSTIS</sequence>
<dbReference type="InterPro" id="IPR010506">
    <property type="entry name" value="DMAP1-bd"/>
</dbReference>
<comment type="caution">
    <text evidence="6">The sequence shown here is derived from an EMBL/GenBank/DDBJ whole genome shotgun (WGS) entry which is preliminary data.</text>
</comment>
<dbReference type="InterPro" id="IPR036607">
    <property type="entry name" value="PRKCSH"/>
</dbReference>
<dbReference type="InterPro" id="IPR039794">
    <property type="entry name" value="Gtb1-like"/>
</dbReference>
<keyword evidence="1" id="KW-0732">Signal</keyword>
<dbReference type="PANTHER" id="PTHR12630:SF6">
    <property type="entry name" value="N-ACETYLGLUCOSAMINE-1-PHOSPHOTRANSFERASE SUBUNIT GAMMA"/>
    <property type="match status" value="1"/>
</dbReference>
<accession>A0A2T7PX14</accession>
<dbReference type="EMBL" id="PZQS01000001">
    <property type="protein sequence ID" value="PVD37948.1"/>
    <property type="molecule type" value="Genomic_DNA"/>
</dbReference>
<dbReference type="GO" id="GO:0005794">
    <property type="term" value="C:Golgi apparatus"/>
    <property type="evidence" value="ECO:0007669"/>
    <property type="project" value="TreeGrafter"/>
</dbReference>
<keyword evidence="3" id="KW-0175">Coiled coil</keyword>
<dbReference type="OrthoDB" id="28322at2759"/>
<dbReference type="InterPro" id="IPR044865">
    <property type="entry name" value="MRH_dom"/>
</dbReference>